<keyword evidence="8" id="KW-0227">DNA damage</keyword>
<dbReference type="AlphaFoldDB" id="T1FQ79"/>
<evidence type="ECO:0000313" key="19">
    <source>
        <dbReference type="EnsemblMetazoa" id="HelroP188648"/>
    </source>
</evidence>
<comment type="subcellular location">
    <subcellularLocation>
        <location evidence="3">Chromosome</location>
        <location evidence="3">Telomere</location>
    </subcellularLocation>
    <subcellularLocation>
        <location evidence="2">Nucleus</location>
    </subcellularLocation>
</comment>
<dbReference type="EnsemblMetazoa" id="HelroT188648">
    <property type="protein sequence ID" value="HelroP188648"/>
    <property type="gene ID" value="HelroG188648"/>
</dbReference>
<dbReference type="GO" id="GO:0006303">
    <property type="term" value="P:double-strand break repair via nonhomologous end joining"/>
    <property type="evidence" value="ECO:0000318"/>
    <property type="project" value="GO_Central"/>
</dbReference>
<dbReference type="HOGENOM" id="CLU_469530_0_0_1"/>
<organism evidence="19 20">
    <name type="scientific">Helobdella robusta</name>
    <name type="common">Californian leech</name>
    <dbReference type="NCBI Taxonomy" id="6412"/>
    <lineage>
        <taxon>Eukaryota</taxon>
        <taxon>Metazoa</taxon>
        <taxon>Spiralia</taxon>
        <taxon>Lophotrochozoa</taxon>
        <taxon>Annelida</taxon>
        <taxon>Clitellata</taxon>
        <taxon>Hirudinea</taxon>
        <taxon>Rhynchobdellida</taxon>
        <taxon>Glossiphoniidae</taxon>
        <taxon>Helobdella</taxon>
    </lineage>
</organism>
<evidence type="ECO:0000256" key="11">
    <source>
        <dbReference type="ARBA" id="ARBA00022895"/>
    </source>
</evidence>
<dbReference type="InterPro" id="IPR011084">
    <property type="entry name" value="DRMBL"/>
</dbReference>
<evidence type="ECO:0000256" key="4">
    <source>
        <dbReference type="ARBA" id="ARBA00010304"/>
    </source>
</evidence>
<dbReference type="SUPFAM" id="SSF56281">
    <property type="entry name" value="Metallo-hydrolase/oxidoreductase"/>
    <property type="match status" value="1"/>
</dbReference>
<dbReference type="GO" id="GO:0005634">
    <property type="term" value="C:nucleus"/>
    <property type="evidence" value="ECO:0000318"/>
    <property type="project" value="GO_Central"/>
</dbReference>
<dbReference type="Gene3D" id="3.60.15.10">
    <property type="entry name" value="Ribonuclease Z/Hydroxyacylglutathione hydrolase-like"/>
    <property type="match status" value="1"/>
</dbReference>
<evidence type="ECO:0000256" key="3">
    <source>
        <dbReference type="ARBA" id="ARBA00004574"/>
    </source>
</evidence>
<evidence type="ECO:0000256" key="6">
    <source>
        <dbReference type="ARBA" id="ARBA00022454"/>
    </source>
</evidence>
<evidence type="ECO:0000256" key="14">
    <source>
        <dbReference type="ARBA" id="ARBA00039555"/>
    </source>
</evidence>
<dbReference type="InterPro" id="IPR036866">
    <property type="entry name" value="RibonucZ/Hydroxyglut_hydro"/>
</dbReference>
<sequence>MNGCAIPYTPIAVDFWKVRQSPRIKLFFASHAHMDSSSGLTHTWSKSIYCSSITKKLLIYRLSVKADIIHELEINVPNIINLNEDEKMVVTCFDANHYPGSVMFLFEGYFGRILYTGDFRYRDEMFGACMKSLLSTPVDVLYLDNNYCNPKCLFPSKSDCVAQIINLIKNNYRSKIILGMNALGKEDLLYFLSNYFNCSIKVNEDRLKLQSILYENNKTSIYSQTSNTPNIEVITLNELDNAIKHINESYIVIIPTAAFMISADYQLFKNRPFIHMIPYSGHSSYTELVHFVSKIRPRTVIPITKPVFSEPYVSALIDRYNLDCFQTFMDKSPKHHYHIPKSILEIMNQNSKRSKKRRNIPLEIVTDLVIAKRSTPNTNKNDILNEKTDLLTCKKQSSIVKCFRPFKKENEINIKKCLSAEHLTKATCSYLFRTKSTEFKNRKLKIDCVVNCPRSNLKRCHRARLCSPSRCQTVCRHHDDIDEFIYQQQSKRKMLSTNEAFLKVNISCNFNQPTSSSNLVESKSSFETIDKNDAITAVTINKEENIVSGAALSDNANNTNSIEKWIYTAPKKQWRDKFINT</sequence>
<dbReference type="FunFam" id="3.40.50.12650:FF:000003">
    <property type="entry name" value="DNA cross-link repair 1B"/>
    <property type="match status" value="1"/>
</dbReference>
<dbReference type="EC" id="3.5.2.6" evidence="5"/>
<reference evidence="19" key="3">
    <citation type="submission" date="2015-06" db="UniProtKB">
        <authorList>
            <consortium name="EnsemblMetazoa"/>
        </authorList>
    </citation>
    <scope>IDENTIFICATION</scope>
</reference>
<name>T1FQ79_HELRO</name>
<proteinExistence type="inferred from homology"/>
<keyword evidence="7" id="KW-0540">Nuclease</keyword>
<evidence type="ECO:0000256" key="12">
    <source>
        <dbReference type="ARBA" id="ARBA00023204"/>
    </source>
</evidence>
<evidence type="ECO:0000256" key="9">
    <source>
        <dbReference type="ARBA" id="ARBA00022801"/>
    </source>
</evidence>
<dbReference type="Proteomes" id="UP000015101">
    <property type="component" value="Unassembled WGS sequence"/>
</dbReference>
<dbReference type="GO" id="GO:0008800">
    <property type="term" value="F:beta-lactamase activity"/>
    <property type="evidence" value="ECO:0007669"/>
    <property type="project" value="UniProtKB-EC"/>
</dbReference>
<dbReference type="PANTHER" id="PTHR23240">
    <property type="entry name" value="DNA CROSS-LINK REPAIR PROTEIN PSO2/SNM1-RELATED"/>
    <property type="match status" value="1"/>
</dbReference>
<comment type="similarity">
    <text evidence="4">Belongs to the DNA repair metallo-beta-lactamase (DRMBL) family.</text>
</comment>
<gene>
    <name evidence="19" type="primary">20210976</name>
    <name evidence="18" type="ORF">HELRODRAFT_188648</name>
</gene>
<evidence type="ECO:0000313" key="20">
    <source>
        <dbReference type="Proteomes" id="UP000015101"/>
    </source>
</evidence>
<reference evidence="18 20" key="2">
    <citation type="journal article" date="2013" name="Nature">
        <title>Insights into bilaterian evolution from three spiralian genomes.</title>
        <authorList>
            <person name="Simakov O."/>
            <person name="Marletaz F."/>
            <person name="Cho S.J."/>
            <person name="Edsinger-Gonzales E."/>
            <person name="Havlak P."/>
            <person name="Hellsten U."/>
            <person name="Kuo D.H."/>
            <person name="Larsson T."/>
            <person name="Lv J."/>
            <person name="Arendt D."/>
            <person name="Savage R."/>
            <person name="Osoegawa K."/>
            <person name="de Jong P."/>
            <person name="Grimwood J."/>
            <person name="Chapman J.A."/>
            <person name="Shapiro H."/>
            <person name="Aerts A."/>
            <person name="Otillar R.P."/>
            <person name="Terry A.Y."/>
            <person name="Boore J.L."/>
            <person name="Grigoriev I.V."/>
            <person name="Lindberg D.R."/>
            <person name="Seaver E.C."/>
            <person name="Weisblat D.A."/>
            <person name="Putnam N.H."/>
            <person name="Rokhsar D.S."/>
        </authorList>
    </citation>
    <scope>NUCLEOTIDE SEQUENCE</scope>
</reference>
<evidence type="ECO:0000256" key="16">
    <source>
        <dbReference type="ARBA" id="ARBA00042738"/>
    </source>
</evidence>
<dbReference type="GO" id="GO:0000723">
    <property type="term" value="P:telomere maintenance"/>
    <property type="evidence" value="ECO:0000318"/>
    <property type="project" value="GO_Central"/>
</dbReference>
<evidence type="ECO:0000313" key="18">
    <source>
        <dbReference type="EMBL" id="ESO02275.1"/>
    </source>
</evidence>
<evidence type="ECO:0000256" key="7">
    <source>
        <dbReference type="ARBA" id="ARBA00022722"/>
    </source>
</evidence>
<evidence type="ECO:0000256" key="5">
    <source>
        <dbReference type="ARBA" id="ARBA00012865"/>
    </source>
</evidence>
<reference evidence="20" key="1">
    <citation type="submission" date="2012-12" db="EMBL/GenBank/DDBJ databases">
        <authorList>
            <person name="Hellsten U."/>
            <person name="Grimwood J."/>
            <person name="Chapman J.A."/>
            <person name="Shapiro H."/>
            <person name="Aerts A."/>
            <person name="Otillar R.P."/>
            <person name="Terry A.Y."/>
            <person name="Boore J.L."/>
            <person name="Simakov O."/>
            <person name="Marletaz F."/>
            <person name="Cho S.-J."/>
            <person name="Edsinger-Gonzales E."/>
            <person name="Havlak P."/>
            <person name="Kuo D.-H."/>
            <person name="Larsson T."/>
            <person name="Lv J."/>
            <person name="Arendt D."/>
            <person name="Savage R."/>
            <person name="Osoegawa K."/>
            <person name="de Jong P."/>
            <person name="Lindberg D.R."/>
            <person name="Seaver E.C."/>
            <person name="Weisblat D.A."/>
            <person name="Putnam N.H."/>
            <person name="Grigoriev I.V."/>
            <person name="Rokhsar D.S."/>
        </authorList>
    </citation>
    <scope>NUCLEOTIDE SEQUENCE</scope>
</reference>
<dbReference type="RefSeq" id="XP_009019683.1">
    <property type="nucleotide sequence ID" value="XM_009021435.1"/>
</dbReference>
<evidence type="ECO:0000259" key="17">
    <source>
        <dbReference type="Pfam" id="PF07522"/>
    </source>
</evidence>
<dbReference type="KEGG" id="hro:HELRODRAFT_188648"/>
<dbReference type="EMBL" id="AMQM01000833">
    <property type="status" value="NOT_ANNOTATED_CDS"/>
    <property type="molecule type" value="Genomic_DNA"/>
</dbReference>
<evidence type="ECO:0000256" key="1">
    <source>
        <dbReference type="ARBA" id="ARBA00001526"/>
    </source>
</evidence>
<comment type="catalytic activity">
    <reaction evidence="1">
        <text>a beta-lactam + H2O = a substituted beta-amino acid</text>
        <dbReference type="Rhea" id="RHEA:20401"/>
        <dbReference type="ChEBI" id="CHEBI:15377"/>
        <dbReference type="ChEBI" id="CHEBI:35627"/>
        <dbReference type="ChEBI" id="CHEBI:140347"/>
        <dbReference type="EC" id="3.5.2.6"/>
    </reaction>
</comment>
<dbReference type="GO" id="GO:0035312">
    <property type="term" value="F:5'-3' DNA exonuclease activity"/>
    <property type="evidence" value="ECO:0000318"/>
    <property type="project" value="GO_Central"/>
</dbReference>
<accession>T1FQ79</accession>
<dbReference type="GO" id="GO:0000781">
    <property type="term" value="C:chromosome, telomeric region"/>
    <property type="evidence" value="ECO:0000318"/>
    <property type="project" value="GO_Central"/>
</dbReference>
<dbReference type="PANTHER" id="PTHR23240:SF26">
    <property type="entry name" value="5' EXONUCLEASE APOLLO"/>
    <property type="match status" value="1"/>
</dbReference>
<dbReference type="GeneID" id="20210976"/>
<dbReference type="InParanoid" id="T1FQ79"/>
<feature type="domain" description="DNA repair metallo-beta-lactamase" evidence="17">
    <location>
        <begin position="215"/>
        <end position="305"/>
    </location>
</feature>
<dbReference type="STRING" id="6412.T1FQ79"/>
<keyword evidence="10" id="KW-0269">Exonuclease</keyword>
<evidence type="ECO:0000256" key="10">
    <source>
        <dbReference type="ARBA" id="ARBA00022839"/>
    </source>
</evidence>
<dbReference type="OrthoDB" id="262529at2759"/>
<dbReference type="Gene3D" id="3.40.50.12650">
    <property type="match status" value="1"/>
</dbReference>
<keyword evidence="20" id="KW-1185">Reference proteome</keyword>
<keyword evidence="12" id="KW-0234">DNA repair</keyword>
<dbReference type="eggNOG" id="KOG1361">
    <property type="taxonomic scope" value="Eukaryota"/>
</dbReference>
<keyword evidence="11" id="KW-0779">Telomere</keyword>
<evidence type="ECO:0000256" key="15">
    <source>
        <dbReference type="ARBA" id="ARBA00041693"/>
    </source>
</evidence>
<evidence type="ECO:0000256" key="2">
    <source>
        <dbReference type="ARBA" id="ARBA00004123"/>
    </source>
</evidence>
<protein>
    <recommendedName>
        <fullName evidence="14">5' exonuclease Apollo</fullName>
        <ecNumber evidence="5">3.5.2.6</ecNumber>
    </recommendedName>
    <alternativeName>
        <fullName evidence="15">DNA cross-link repair 1B protein</fullName>
    </alternativeName>
    <alternativeName>
        <fullName evidence="16">SNM1 homolog B</fullName>
    </alternativeName>
</protein>
<keyword evidence="13" id="KW-0539">Nucleus</keyword>
<evidence type="ECO:0000256" key="8">
    <source>
        <dbReference type="ARBA" id="ARBA00022763"/>
    </source>
</evidence>
<keyword evidence="6" id="KW-0158">Chromosome</keyword>
<dbReference type="GO" id="GO:0003684">
    <property type="term" value="F:damaged DNA binding"/>
    <property type="evidence" value="ECO:0000318"/>
    <property type="project" value="GO_Central"/>
</dbReference>
<evidence type="ECO:0000256" key="13">
    <source>
        <dbReference type="ARBA" id="ARBA00023242"/>
    </source>
</evidence>
<dbReference type="Pfam" id="PF07522">
    <property type="entry name" value="DRMBL"/>
    <property type="match status" value="1"/>
</dbReference>
<dbReference type="EMBL" id="KB096742">
    <property type="protein sequence ID" value="ESO02275.1"/>
    <property type="molecule type" value="Genomic_DNA"/>
</dbReference>
<dbReference type="GO" id="GO:0036297">
    <property type="term" value="P:interstrand cross-link repair"/>
    <property type="evidence" value="ECO:0000318"/>
    <property type="project" value="GO_Central"/>
</dbReference>
<keyword evidence="9" id="KW-0378">Hydrolase</keyword>
<dbReference type="CTD" id="20210976"/>